<evidence type="ECO:0000256" key="1">
    <source>
        <dbReference type="SAM" id="MobiDB-lite"/>
    </source>
</evidence>
<feature type="compositionally biased region" description="Basic and acidic residues" evidence="1">
    <location>
        <begin position="66"/>
        <end position="78"/>
    </location>
</feature>
<feature type="region of interest" description="Disordered" evidence="1">
    <location>
        <begin position="64"/>
        <end position="84"/>
    </location>
</feature>
<dbReference type="AlphaFoldDB" id="A0A3D8VAA9"/>
<comment type="caution">
    <text evidence="2">The sequence shown here is derived from an EMBL/GenBank/DDBJ whole genome shotgun (WGS) entry which is preliminary data.</text>
</comment>
<accession>A0A3D8VAA9</accession>
<name>A0A3D8VAA9_9BACI</name>
<protein>
    <submittedName>
        <fullName evidence="2">Uncharacterized protein</fullName>
    </submittedName>
</protein>
<proteinExistence type="predicted"/>
<dbReference type="Proteomes" id="UP000257032">
    <property type="component" value="Unassembled WGS sequence"/>
</dbReference>
<gene>
    <name evidence="2" type="ORF">DXT76_21175</name>
</gene>
<sequence>MNIKNGRDISSRPFLLAGAALLDINRDFKDVDHSGHLLCFVVILSIDRPAFLSNGRWSDFHSFSGPKKDGGEMTEKIHSPASEE</sequence>
<dbReference type="EMBL" id="QTLC01000096">
    <property type="protein sequence ID" value="RDY66245.1"/>
    <property type="molecule type" value="Genomic_DNA"/>
</dbReference>
<organism evidence="2 3">
    <name type="scientific">Halobacillus trueperi</name>
    <dbReference type="NCBI Taxonomy" id="156205"/>
    <lineage>
        <taxon>Bacteria</taxon>
        <taxon>Bacillati</taxon>
        <taxon>Bacillota</taxon>
        <taxon>Bacilli</taxon>
        <taxon>Bacillales</taxon>
        <taxon>Bacillaceae</taxon>
        <taxon>Halobacillus</taxon>
    </lineage>
</organism>
<reference evidence="2 3" key="1">
    <citation type="submission" date="2018-08" db="EMBL/GenBank/DDBJ databases">
        <title>Genome sequence of strict halophilic Halobacillus trueperi SS1 isolated from Lunsu, a salty water body of North West Himalayas.</title>
        <authorList>
            <person name="Gupta S."/>
            <person name="Sharma P."/>
            <person name="Dev K."/>
            <person name="Baumler D."/>
            <person name="Sourirajan A."/>
        </authorList>
    </citation>
    <scope>NUCLEOTIDE SEQUENCE [LARGE SCALE GENOMIC DNA]</scope>
    <source>
        <strain evidence="2 3">SS1</strain>
    </source>
</reference>
<evidence type="ECO:0000313" key="2">
    <source>
        <dbReference type="EMBL" id="RDY66245.1"/>
    </source>
</evidence>
<dbReference type="RefSeq" id="WP_115895266.1">
    <property type="nucleotide sequence ID" value="NZ_QTLC01000096.1"/>
</dbReference>
<evidence type="ECO:0000313" key="3">
    <source>
        <dbReference type="Proteomes" id="UP000257032"/>
    </source>
</evidence>